<accession>A0ABV9SKD7</accession>
<feature type="region of interest" description="Disordered" evidence="1">
    <location>
        <begin position="1"/>
        <end position="22"/>
    </location>
</feature>
<evidence type="ECO:0000313" key="3">
    <source>
        <dbReference type="Proteomes" id="UP001595858"/>
    </source>
</evidence>
<sequence length="1114" mass="121370">MSSNEDPGYDAGEVLGPHHPLVSGAVPLPPPLTTTAPLLLNTHDLSWEAVEHLVAALALQVDRAREARLYGRRGQAQQGIDVVAFFDSHRPTVYQAKNYAIFTPGDLRAAVSAFTDGLRPFHAERLVVVTTASVADTRIDQELAALRERHADLGIDLWGQKQLSDTLYDNPEVVRRFFGEATMQVFCRPLTPQDLPGVGAASPQEVEDYLREAAASLAAGLDDQVPLKVAADEGTESFPSTDLASWLGQRGHAQLVGPSGAGKSHALTHTAIQLAASERFPVLARAGVYQGRLEPWLDEAVAPHSPHTAAVLVDAARRHGYPVFVLVDATNECPEPLRTRLAEQLGAWSRRTGATVVFCGQQVLEVPTALSGARLSLRAPDSDQRAAVLRCHGAEDIEERCEAFTTPLELALAARLAHQLPPRAGRADLLDAFVRDRLRSCTSPAVIRYVLQQWALLMDQRLVAWLPIAEAERVAAHELSQHEIPVRVVDEILSLPLVEVRKHRVGFCHELFGRLLAAEGLLRRHTDPAELAGALSRPQHRDLGELAVPLEGDPQRVHAQLAALCDGGLLTAALRGRLGPVADEVVYAEAQRLLDEAVEAMSTARIVFPSDFADTFRYEVETAHGPWSGYEIALFGAVGATARDGRFLDRLLELLLRTDAACRRTAAGADADHQQVSPSMIGAVLDGPIYADSNRVPADHILESVRFHLPLSRYAASFHGPVQVRALASALEAIRHEDIGPLMLLCRLVAYTEDVEAARLVPDLLAKAWASGAYHLRLQGLETAMSVRSLADAATIARIVEHLDSMTPDNIWLSTQLVDVLNVYDLIESPYAPEDVASQIAEVLANPDHPSAQSRADTILSNQFENVIGEPYGQTLAALDATQHTALRIIATSSGDAHLFTSLYLRELLRGGDPAAMVSYRHWARHLDVANPFRQEAVSCHLLGIQGCAAHTETPPVLLAEHHGNDADAWRCYGRILFWLQRPGLSPEQQEEYCRPLWRLLTTDLRDAAVDPLRQMHSSALSSRDLTDTALGRLMDTFPGEIRTVLHHGLAAPERMTSLFPHPSGPGSDDVVIWLTGEVGDASSLPYLAPYVDHPVSGVSAVDSWRDIKGRIDG</sequence>
<evidence type="ECO:0000256" key="1">
    <source>
        <dbReference type="SAM" id="MobiDB-lite"/>
    </source>
</evidence>
<name>A0ABV9SKD7_9ACTN</name>
<comment type="caution">
    <text evidence="2">The sequence shown here is derived from an EMBL/GenBank/DDBJ whole genome shotgun (WGS) entry which is preliminary data.</text>
</comment>
<gene>
    <name evidence="2" type="ORF">ACFPCZ_06875</name>
</gene>
<reference evidence="3" key="1">
    <citation type="journal article" date="2019" name="Int. J. Syst. Evol. Microbiol.">
        <title>The Global Catalogue of Microorganisms (GCM) 10K type strain sequencing project: providing services to taxonomists for standard genome sequencing and annotation.</title>
        <authorList>
            <consortium name="The Broad Institute Genomics Platform"/>
            <consortium name="The Broad Institute Genome Sequencing Center for Infectious Disease"/>
            <person name="Wu L."/>
            <person name="Ma J."/>
        </authorList>
    </citation>
    <scope>NUCLEOTIDE SEQUENCE [LARGE SCALE GENOMIC DNA]</scope>
    <source>
        <strain evidence="3">CGMCC 4.7304</strain>
    </source>
</reference>
<evidence type="ECO:0000313" key="2">
    <source>
        <dbReference type="EMBL" id="MFC4866349.1"/>
    </source>
</evidence>
<evidence type="ECO:0008006" key="4">
    <source>
        <dbReference type="Google" id="ProtNLM"/>
    </source>
</evidence>
<dbReference type="Proteomes" id="UP001595858">
    <property type="component" value="Unassembled WGS sequence"/>
</dbReference>
<dbReference type="RefSeq" id="WP_344139947.1">
    <property type="nucleotide sequence ID" value="NZ_BAAAQI010000001.1"/>
</dbReference>
<proteinExistence type="predicted"/>
<protein>
    <recommendedName>
        <fullName evidence="4">Restriction endonuclease type IV Mrr domain-containing protein</fullName>
    </recommendedName>
</protein>
<keyword evidence="3" id="KW-1185">Reference proteome</keyword>
<dbReference type="SUPFAM" id="SSF52540">
    <property type="entry name" value="P-loop containing nucleoside triphosphate hydrolases"/>
    <property type="match status" value="1"/>
</dbReference>
<dbReference type="InterPro" id="IPR027417">
    <property type="entry name" value="P-loop_NTPase"/>
</dbReference>
<organism evidence="2 3">
    <name type="scientific">Streptomonospora arabica</name>
    <dbReference type="NCBI Taxonomy" id="412417"/>
    <lineage>
        <taxon>Bacteria</taxon>
        <taxon>Bacillati</taxon>
        <taxon>Actinomycetota</taxon>
        <taxon>Actinomycetes</taxon>
        <taxon>Streptosporangiales</taxon>
        <taxon>Nocardiopsidaceae</taxon>
        <taxon>Streptomonospora</taxon>
    </lineage>
</organism>
<dbReference type="EMBL" id="JBHSIY010000006">
    <property type="protein sequence ID" value="MFC4866349.1"/>
    <property type="molecule type" value="Genomic_DNA"/>
</dbReference>